<evidence type="ECO:0000256" key="6">
    <source>
        <dbReference type="ARBA" id="ARBA00022989"/>
    </source>
</evidence>
<evidence type="ECO:0000313" key="8">
    <source>
        <dbReference type="EMBL" id="KAG8235972.1"/>
    </source>
</evidence>
<evidence type="ECO:0000256" key="1">
    <source>
        <dbReference type="ARBA" id="ARBA00001946"/>
    </source>
</evidence>
<keyword evidence="9" id="KW-1185">Reference proteome</keyword>
<keyword evidence="4" id="KW-0808">Transferase</keyword>
<comment type="subcellular location">
    <subcellularLocation>
        <location evidence="2">Membrane</location>
        <topology evidence="2">Multi-pass membrane protein</topology>
    </subcellularLocation>
</comment>
<keyword evidence="7" id="KW-0472">Membrane</keyword>
<dbReference type="InterPro" id="IPR000537">
    <property type="entry name" value="UbiA_prenyltransferase"/>
</dbReference>
<evidence type="ECO:0000256" key="2">
    <source>
        <dbReference type="ARBA" id="ARBA00004141"/>
    </source>
</evidence>
<dbReference type="CDD" id="cd13959">
    <property type="entry name" value="PT_UbiA_COQ2"/>
    <property type="match status" value="1"/>
</dbReference>
<dbReference type="EMBL" id="KZ308974">
    <property type="protein sequence ID" value="KAG8235972.1"/>
    <property type="molecule type" value="Genomic_DNA"/>
</dbReference>
<organism evidence="8 9">
    <name type="scientific">Ladona fulva</name>
    <name type="common">Scarce chaser dragonfly</name>
    <name type="synonym">Libellula fulva</name>
    <dbReference type="NCBI Taxonomy" id="123851"/>
    <lineage>
        <taxon>Eukaryota</taxon>
        <taxon>Metazoa</taxon>
        <taxon>Ecdysozoa</taxon>
        <taxon>Arthropoda</taxon>
        <taxon>Hexapoda</taxon>
        <taxon>Insecta</taxon>
        <taxon>Pterygota</taxon>
        <taxon>Palaeoptera</taxon>
        <taxon>Odonata</taxon>
        <taxon>Epiprocta</taxon>
        <taxon>Anisoptera</taxon>
        <taxon>Libelluloidea</taxon>
        <taxon>Libellulidae</taxon>
        <taxon>Ladona</taxon>
    </lineage>
</organism>
<dbReference type="Gene3D" id="1.10.357.140">
    <property type="entry name" value="UbiA prenyltransferase"/>
    <property type="match status" value="1"/>
</dbReference>
<comment type="caution">
    <text evidence="8">The sequence shown here is derived from an EMBL/GenBank/DDBJ whole genome shotgun (WGS) entry which is preliminary data.</text>
</comment>
<dbReference type="FunFam" id="1.20.120.1780:FF:000001">
    <property type="entry name" value="4-hydroxybenzoate octaprenyltransferase"/>
    <property type="match status" value="1"/>
</dbReference>
<protein>
    <submittedName>
        <fullName evidence="8">Uncharacterized protein</fullName>
    </submittedName>
</protein>
<reference evidence="8" key="2">
    <citation type="submission" date="2017-10" db="EMBL/GenBank/DDBJ databases">
        <title>Ladona fulva Genome sequencing and assembly.</title>
        <authorList>
            <person name="Murali S."/>
            <person name="Richards S."/>
            <person name="Bandaranaike D."/>
            <person name="Bellair M."/>
            <person name="Blankenburg K."/>
            <person name="Chao H."/>
            <person name="Dinh H."/>
            <person name="Doddapaneni H."/>
            <person name="Dugan-Rocha S."/>
            <person name="Elkadiri S."/>
            <person name="Gnanaolivu R."/>
            <person name="Hernandez B."/>
            <person name="Skinner E."/>
            <person name="Javaid M."/>
            <person name="Lee S."/>
            <person name="Li M."/>
            <person name="Ming W."/>
            <person name="Munidasa M."/>
            <person name="Muniz J."/>
            <person name="Nguyen L."/>
            <person name="Hughes D."/>
            <person name="Osuji N."/>
            <person name="Pu L.-L."/>
            <person name="Puazo M."/>
            <person name="Qu C."/>
            <person name="Quiroz J."/>
            <person name="Raj R."/>
            <person name="Weissenberger G."/>
            <person name="Xin Y."/>
            <person name="Zou X."/>
            <person name="Han Y."/>
            <person name="Worley K."/>
            <person name="Muzny D."/>
            <person name="Gibbs R."/>
        </authorList>
    </citation>
    <scope>NUCLEOTIDE SEQUENCE</scope>
    <source>
        <strain evidence="8">Sampled in the wild</strain>
    </source>
</reference>
<evidence type="ECO:0000256" key="4">
    <source>
        <dbReference type="ARBA" id="ARBA00022679"/>
    </source>
</evidence>
<name>A0A8K0P7H0_LADFU</name>
<dbReference type="Pfam" id="PF01040">
    <property type="entry name" value="UbiA"/>
    <property type="match status" value="1"/>
</dbReference>
<accession>A0A8K0P7H0</accession>
<dbReference type="Proteomes" id="UP000792457">
    <property type="component" value="Unassembled WGS sequence"/>
</dbReference>
<evidence type="ECO:0000256" key="7">
    <source>
        <dbReference type="ARBA" id="ARBA00023136"/>
    </source>
</evidence>
<reference evidence="8" key="1">
    <citation type="submission" date="2013-04" db="EMBL/GenBank/DDBJ databases">
        <authorList>
            <person name="Qu J."/>
            <person name="Murali S.C."/>
            <person name="Bandaranaike D."/>
            <person name="Bellair M."/>
            <person name="Blankenburg K."/>
            <person name="Chao H."/>
            <person name="Dinh H."/>
            <person name="Doddapaneni H."/>
            <person name="Downs B."/>
            <person name="Dugan-Rocha S."/>
            <person name="Elkadiri S."/>
            <person name="Gnanaolivu R.D."/>
            <person name="Hernandez B."/>
            <person name="Javaid M."/>
            <person name="Jayaseelan J.C."/>
            <person name="Lee S."/>
            <person name="Li M."/>
            <person name="Ming W."/>
            <person name="Munidasa M."/>
            <person name="Muniz J."/>
            <person name="Nguyen L."/>
            <person name="Ongeri F."/>
            <person name="Osuji N."/>
            <person name="Pu L.-L."/>
            <person name="Puazo M."/>
            <person name="Qu C."/>
            <person name="Quiroz J."/>
            <person name="Raj R."/>
            <person name="Weissenberger G."/>
            <person name="Xin Y."/>
            <person name="Zou X."/>
            <person name="Han Y."/>
            <person name="Richards S."/>
            <person name="Worley K."/>
            <person name="Muzny D."/>
            <person name="Gibbs R."/>
        </authorList>
    </citation>
    <scope>NUCLEOTIDE SEQUENCE</scope>
    <source>
        <strain evidence="8">Sampled in the wild</strain>
    </source>
</reference>
<evidence type="ECO:0000256" key="3">
    <source>
        <dbReference type="ARBA" id="ARBA00005985"/>
    </source>
</evidence>
<sequence length="236" mass="26760">MKVPQLVPQIDNVVQGLVIVYPLMKRVTHWPQFILGMTFNWGALLGWSAVQGSCNWSVCLPLYISGICWTIIYDTIYAHQDKAEDLLLGIKSTAIKFGENTKYWLTGFGSTMVTGLLTAGIQCEQTWPYYLSVSLIAAHLARQVRTVKSPNKQFLTFLATKIDRNAIFDKAFLPLQPIISEQPLKVPQLVPQIDNVVQGNLQVMSVMIEQLSMQLIYRLKDTERECFPSYADHFES</sequence>
<dbReference type="OrthoDB" id="18170at2759"/>
<keyword evidence="5" id="KW-0812">Transmembrane</keyword>
<dbReference type="PANTHER" id="PTHR11048:SF28">
    <property type="entry name" value="4-HYDROXYBENZOATE POLYPRENYLTRANSFERASE, MITOCHONDRIAL"/>
    <property type="match status" value="1"/>
</dbReference>
<dbReference type="GO" id="GO:0006744">
    <property type="term" value="P:ubiquinone biosynthetic process"/>
    <property type="evidence" value="ECO:0007669"/>
    <property type="project" value="TreeGrafter"/>
</dbReference>
<gene>
    <name evidence="8" type="ORF">J437_LFUL017908</name>
</gene>
<dbReference type="PANTHER" id="PTHR11048">
    <property type="entry name" value="PRENYLTRANSFERASES"/>
    <property type="match status" value="1"/>
</dbReference>
<dbReference type="Gene3D" id="1.20.120.1780">
    <property type="entry name" value="UbiA prenyltransferase"/>
    <property type="match status" value="1"/>
</dbReference>
<proteinExistence type="inferred from homology"/>
<dbReference type="AlphaFoldDB" id="A0A8K0P7H0"/>
<evidence type="ECO:0000256" key="5">
    <source>
        <dbReference type="ARBA" id="ARBA00022692"/>
    </source>
</evidence>
<evidence type="ECO:0000313" key="9">
    <source>
        <dbReference type="Proteomes" id="UP000792457"/>
    </source>
</evidence>
<dbReference type="GO" id="GO:0016765">
    <property type="term" value="F:transferase activity, transferring alkyl or aryl (other than methyl) groups"/>
    <property type="evidence" value="ECO:0007669"/>
    <property type="project" value="InterPro"/>
</dbReference>
<keyword evidence="6" id="KW-1133">Transmembrane helix</keyword>
<comment type="cofactor">
    <cofactor evidence="1">
        <name>Mg(2+)</name>
        <dbReference type="ChEBI" id="CHEBI:18420"/>
    </cofactor>
</comment>
<dbReference type="GO" id="GO:0005743">
    <property type="term" value="C:mitochondrial inner membrane"/>
    <property type="evidence" value="ECO:0007669"/>
    <property type="project" value="TreeGrafter"/>
</dbReference>
<dbReference type="InterPro" id="IPR044878">
    <property type="entry name" value="UbiA_sf"/>
</dbReference>
<comment type="similarity">
    <text evidence="3">Belongs to the UbiA prenyltransferase family.</text>
</comment>
<dbReference type="InterPro" id="IPR039653">
    <property type="entry name" value="Prenyltransferase"/>
</dbReference>